<keyword evidence="3" id="KW-1185">Reference proteome</keyword>
<evidence type="ECO:0000313" key="2">
    <source>
        <dbReference type="EMBL" id="TDG38933.1"/>
    </source>
</evidence>
<proteinExistence type="predicted"/>
<dbReference type="Proteomes" id="UP000295192">
    <property type="component" value="Unassembled WGS sequence"/>
</dbReference>
<organism evidence="2 3">
    <name type="scientific">Drosophila navojoa</name>
    <name type="common">Fruit fly</name>
    <dbReference type="NCBI Taxonomy" id="7232"/>
    <lineage>
        <taxon>Eukaryota</taxon>
        <taxon>Metazoa</taxon>
        <taxon>Ecdysozoa</taxon>
        <taxon>Arthropoda</taxon>
        <taxon>Hexapoda</taxon>
        <taxon>Insecta</taxon>
        <taxon>Pterygota</taxon>
        <taxon>Neoptera</taxon>
        <taxon>Endopterygota</taxon>
        <taxon>Diptera</taxon>
        <taxon>Brachycera</taxon>
        <taxon>Muscomorpha</taxon>
        <taxon>Ephydroidea</taxon>
        <taxon>Drosophilidae</taxon>
        <taxon>Drosophila</taxon>
    </lineage>
</organism>
<dbReference type="EMBL" id="LSRL02001622">
    <property type="protein sequence ID" value="TDG38933.1"/>
    <property type="molecule type" value="Genomic_DNA"/>
</dbReference>
<gene>
    <name evidence="2" type="ORF">AWZ03_014645</name>
</gene>
<comment type="caution">
    <text evidence="2">The sequence shown here is derived from an EMBL/GenBank/DDBJ whole genome shotgun (WGS) entry which is preliminary data.</text>
</comment>
<evidence type="ECO:0000256" key="1">
    <source>
        <dbReference type="SAM" id="MobiDB-lite"/>
    </source>
</evidence>
<dbReference type="AlphaFoldDB" id="A0A484AQL1"/>
<feature type="region of interest" description="Disordered" evidence="1">
    <location>
        <begin position="1"/>
        <end position="51"/>
    </location>
</feature>
<feature type="compositionally biased region" description="Polar residues" evidence="1">
    <location>
        <begin position="1"/>
        <end position="14"/>
    </location>
</feature>
<sequence length="97" mass="10752">MRKQQQWVIKWSSQRPRRLSATENQSPVPTTTTITTKSSSSRQAGGNRQELEGMLTTGKEYVSLAHAELKGLEGALNYGESAKTIDTPDEYATVPIR</sequence>
<protein>
    <submittedName>
        <fullName evidence="2">Uncharacterized protein</fullName>
    </submittedName>
</protein>
<accession>A0A484AQL1</accession>
<feature type="compositionally biased region" description="Low complexity" evidence="1">
    <location>
        <begin position="30"/>
        <end position="41"/>
    </location>
</feature>
<name>A0A484AQL1_DRONA</name>
<reference evidence="2 3" key="1">
    <citation type="journal article" date="2019" name="J. Hered.">
        <title>An Improved Genome Assembly for Drosophila navojoa, the Basal Species in the mojavensis Cluster.</title>
        <authorList>
            <person name="Vanderlinde T."/>
            <person name="Dupim E.G."/>
            <person name="Nazario-Yepiz N.O."/>
            <person name="Carvalho A.B."/>
        </authorList>
    </citation>
    <scope>NUCLEOTIDE SEQUENCE [LARGE SCALE GENOMIC DNA]</scope>
    <source>
        <strain evidence="2">Navoj_Jal97</strain>
        <tissue evidence="2">Whole organism</tissue>
    </source>
</reference>
<evidence type="ECO:0000313" key="3">
    <source>
        <dbReference type="Proteomes" id="UP000295192"/>
    </source>
</evidence>